<dbReference type="RefSeq" id="WP_220193639.1">
    <property type="nucleotide sequence ID" value="NZ_BNJF01000001.1"/>
</dbReference>
<accession>A0A8J3I3K8</accession>
<keyword evidence="2 6" id="KW-0238">DNA-binding</keyword>
<dbReference type="GO" id="GO:0000160">
    <property type="term" value="P:phosphorelay signal transduction system"/>
    <property type="evidence" value="ECO:0007669"/>
    <property type="project" value="InterPro"/>
</dbReference>
<dbReference type="SUPFAM" id="SSF52172">
    <property type="entry name" value="CheY-like"/>
    <property type="match status" value="1"/>
</dbReference>
<gene>
    <name evidence="6" type="ORF">KSX_23920</name>
</gene>
<dbReference type="SUPFAM" id="SSF46894">
    <property type="entry name" value="C-terminal effector domain of the bipartite response regulators"/>
    <property type="match status" value="1"/>
</dbReference>
<dbReference type="InterPro" id="IPR001789">
    <property type="entry name" value="Sig_transdc_resp-reg_receiver"/>
</dbReference>
<dbReference type="PROSITE" id="PS00622">
    <property type="entry name" value="HTH_LUXR_1"/>
    <property type="match status" value="1"/>
</dbReference>
<dbReference type="SMART" id="SM00421">
    <property type="entry name" value="HTH_LUXR"/>
    <property type="match status" value="1"/>
</dbReference>
<keyword evidence="7" id="KW-1185">Reference proteome</keyword>
<evidence type="ECO:0000259" key="4">
    <source>
        <dbReference type="PROSITE" id="PS50043"/>
    </source>
</evidence>
<evidence type="ECO:0000259" key="5">
    <source>
        <dbReference type="PROSITE" id="PS50110"/>
    </source>
</evidence>
<dbReference type="GO" id="GO:0006355">
    <property type="term" value="P:regulation of DNA-templated transcription"/>
    <property type="evidence" value="ECO:0007669"/>
    <property type="project" value="InterPro"/>
</dbReference>
<feature type="domain" description="Response regulatory" evidence="5">
    <location>
        <begin position="9"/>
        <end position="126"/>
    </location>
</feature>
<dbReference type="EMBL" id="BNJF01000001">
    <property type="protein sequence ID" value="GHO44229.1"/>
    <property type="molecule type" value="Genomic_DNA"/>
</dbReference>
<dbReference type="SMART" id="SM00448">
    <property type="entry name" value="REC"/>
    <property type="match status" value="1"/>
</dbReference>
<dbReference type="CDD" id="cd17535">
    <property type="entry name" value="REC_NarL-like"/>
    <property type="match status" value="1"/>
</dbReference>
<dbReference type="PRINTS" id="PR00038">
    <property type="entry name" value="HTHLUXR"/>
</dbReference>
<comment type="caution">
    <text evidence="6">The sequence shown here is derived from an EMBL/GenBank/DDBJ whole genome shotgun (WGS) entry which is preliminary data.</text>
</comment>
<proteinExistence type="predicted"/>
<sequence>MERPQSTIRVALVDDHTIVRRGLQSYLKAFEDIQVVGEAASGEEALKYLEDWLPDVLVIDLLMPGGMNGIETIKRANRVLPNMHLVVLTSYTEDTRVVAALRAGAIGYVSKEADPEVLLNSIRAASRGQSLLDPAIANIVMQELMQNGKSSGGLTDREHEVLRQLALGRTNPEIATTLVVSEETVKTHVGNILTKLQLAHRMQAVIYALKKGLISLDEIDFP</sequence>
<feature type="modified residue" description="4-aspartylphosphate" evidence="3">
    <location>
        <position position="60"/>
    </location>
</feature>
<feature type="domain" description="HTH luxR-type" evidence="4">
    <location>
        <begin position="147"/>
        <end position="212"/>
    </location>
</feature>
<evidence type="ECO:0000313" key="7">
    <source>
        <dbReference type="Proteomes" id="UP000612362"/>
    </source>
</evidence>
<dbReference type="PANTHER" id="PTHR43214:SF37">
    <property type="entry name" value="TRANSCRIPTIONAL REGULATORY PROTEIN YDFI"/>
    <property type="match status" value="1"/>
</dbReference>
<dbReference type="PANTHER" id="PTHR43214">
    <property type="entry name" value="TWO-COMPONENT RESPONSE REGULATOR"/>
    <property type="match status" value="1"/>
</dbReference>
<keyword evidence="1 3" id="KW-0597">Phosphoprotein</keyword>
<dbReference type="Pfam" id="PF00072">
    <property type="entry name" value="Response_reg"/>
    <property type="match status" value="1"/>
</dbReference>
<dbReference type="InterPro" id="IPR011006">
    <property type="entry name" value="CheY-like_superfamily"/>
</dbReference>
<dbReference type="InterPro" id="IPR058245">
    <property type="entry name" value="NreC/VraR/RcsB-like_REC"/>
</dbReference>
<evidence type="ECO:0000256" key="2">
    <source>
        <dbReference type="ARBA" id="ARBA00023125"/>
    </source>
</evidence>
<evidence type="ECO:0000256" key="3">
    <source>
        <dbReference type="PROSITE-ProRule" id="PRU00169"/>
    </source>
</evidence>
<dbReference type="GO" id="GO:0003677">
    <property type="term" value="F:DNA binding"/>
    <property type="evidence" value="ECO:0007669"/>
    <property type="project" value="UniProtKB-KW"/>
</dbReference>
<dbReference type="PROSITE" id="PS50043">
    <property type="entry name" value="HTH_LUXR_2"/>
    <property type="match status" value="1"/>
</dbReference>
<dbReference type="Pfam" id="PF00196">
    <property type="entry name" value="GerE"/>
    <property type="match status" value="1"/>
</dbReference>
<name>A0A8J3I3K8_9CHLR</name>
<dbReference type="Proteomes" id="UP000612362">
    <property type="component" value="Unassembled WGS sequence"/>
</dbReference>
<evidence type="ECO:0000256" key="1">
    <source>
        <dbReference type="ARBA" id="ARBA00022553"/>
    </source>
</evidence>
<protein>
    <submittedName>
        <fullName evidence="6">DNA-binding response regulator</fullName>
    </submittedName>
</protein>
<dbReference type="Gene3D" id="3.40.50.2300">
    <property type="match status" value="1"/>
</dbReference>
<dbReference type="InterPro" id="IPR039420">
    <property type="entry name" value="WalR-like"/>
</dbReference>
<reference evidence="6" key="1">
    <citation type="submission" date="2020-10" db="EMBL/GenBank/DDBJ databases">
        <title>Taxonomic study of unclassified bacteria belonging to the class Ktedonobacteria.</title>
        <authorList>
            <person name="Yabe S."/>
            <person name="Wang C.M."/>
            <person name="Zheng Y."/>
            <person name="Sakai Y."/>
            <person name="Cavaletti L."/>
            <person name="Monciardini P."/>
            <person name="Donadio S."/>
        </authorList>
    </citation>
    <scope>NUCLEOTIDE SEQUENCE</scope>
    <source>
        <strain evidence="6">SOSP1-1</strain>
    </source>
</reference>
<dbReference type="AlphaFoldDB" id="A0A8J3I3K8"/>
<evidence type="ECO:0000313" key="6">
    <source>
        <dbReference type="EMBL" id="GHO44229.1"/>
    </source>
</evidence>
<dbReference type="CDD" id="cd06170">
    <property type="entry name" value="LuxR_C_like"/>
    <property type="match status" value="1"/>
</dbReference>
<dbReference type="InterPro" id="IPR000792">
    <property type="entry name" value="Tscrpt_reg_LuxR_C"/>
</dbReference>
<dbReference type="InterPro" id="IPR016032">
    <property type="entry name" value="Sig_transdc_resp-reg_C-effctor"/>
</dbReference>
<organism evidence="6 7">
    <name type="scientific">Ktedonospora formicarum</name>
    <dbReference type="NCBI Taxonomy" id="2778364"/>
    <lineage>
        <taxon>Bacteria</taxon>
        <taxon>Bacillati</taxon>
        <taxon>Chloroflexota</taxon>
        <taxon>Ktedonobacteria</taxon>
        <taxon>Ktedonobacterales</taxon>
        <taxon>Ktedonobacteraceae</taxon>
        <taxon>Ktedonospora</taxon>
    </lineage>
</organism>
<dbReference type="PROSITE" id="PS50110">
    <property type="entry name" value="RESPONSE_REGULATORY"/>
    <property type="match status" value="1"/>
</dbReference>